<dbReference type="EC" id="3.2.1.101" evidence="3 8"/>
<evidence type="ECO:0000256" key="8">
    <source>
        <dbReference type="PIRNR" id="PIRNR016302"/>
    </source>
</evidence>
<gene>
    <name evidence="10" type="ORF">K461DRAFT_277602</name>
</gene>
<dbReference type="Pfam" id="PF03663">
    <property type="entry name" value="Glyco_hydro_76"/>
    <property type="match status" value="1"/>
</dbReference>
<evidence type="ECO:0000256" key="4">
    <source>
        <dbReference type="ARBA" id="ARBA00022729"/>
    </source>
</evidence>
<dbReference type="PIRSF" id="PIRSF016302">
    <property type="entry name" value="Man_a_manosd"/>
    <property type="match status" value="1"/>
</dbReference>
<dbReference type="AlphaFoldDB" id="A0A9P4J3K1"/>
<evidence type="ECO:0000313" key="10">
    <source>
        <dbReference type="EMBL" id="KAF2152822.1"/>
    </source>
</evidence>
<keyword evidence="6" id="KW-0325">Glycoprotein</keyword>
<name>A0A9P4J3K1_9PEZI</name>
<keyword evidence="5 8" id="KW-0378">Hydrolase</keyword>
<dbReference type="OrthoDB" id="4187847at2759"/>
<evidence type="ECO:0000256" key="1">
    <source>
        <dbReference type="ARBA" id="ARBA00001452"/>
    </source>
</evidence>
<evidence type="ECO:0000256" key="9">
    <source>
        <dbReference type="SAM" id="SignalP"/>
    </source>
</evidence>
<comment type="catalytic activity">
    <reaction evidence="1 8">
        <text>Random hydrolysis of (1-&gt;6)-alpha-D-mannosidic linkages in unbranched (1-&gt;6)-mannans.</text>
        <dbReference type="EC" id="3.2.1.101"/>
    </reaction>
</comment>
<dbReference type="InterPro" id="IPR008928">
    <property type="entry name" value="6-hairpin_glycosidase_sf"/>
</dbReference>
<evidence type="ECO:0000256" key="2">
    <source>
        <dbReference type="ARBA" id="ARBA00009699"/>
    </source>
</evidence>
<evidence type="ECO:0000256" key="5">
    <source>
        <dbReference type="ARBA" id="ARBA00022801"/>
    </source>
</evidence>
<dbReference type="InterPro" id="IPR014480">
    <property type="entry name" value="Mannan-1_6-alpha_mannosidase"/>
</dbReference>
<evidence type="ECO:0000256" key="3">
    <source>
        <dbReference type="ARBA" id="ARBA00012350"/>
    </source>
</evidence>
<feature type="chain" id="PRO_5040454434" description="Mannan endo-1,6-alpha-mannosidase" evidence="9">
    <location>
        <begin position="22"/>
        <end position="416"/>
    </location>
</feature>
<feature type="signal peptide" evidence="9">
    <location>
        <begin position="1"/>
        <end position="21"/>
    </location>
</feature>
<dbReference type="Proteomes" id="UP000799439">
    <property type="component" value="Unassembled WGS sequence"/>
</dbReference>
<proteinExistence type="inferred from homology"/>
<keyword evidence="11" id="KW-1185">Reference proteome</keyword>
<protein>
    <recommendedName>
        <fullName evidence="3 8">Mannan endo-1,6-alpha-mannosidase</fullName>
        <ecNumber evidence="3 8">3.2.1.101</ecNumber>
    </recommendedName>
</protein>
<dbReference type="SUPFAM" id="SSF48208">
    <property type="entry name" value="Six-hairpin glycosidases"/>
    <property type="match status" value="1"/>
</dbReference>
<keyword evidence="7 8" id="KW-0326">Glycosidase</keyword>
<dbReference type="GO" id="GO:0008496">
    <property type="term" value="F:mannan endo-1,6-alpha-mannosidase activity"/>
    <property type="evidence" value="ECO:0007669"/>
    <property type="project" value="UniProtKB-UniRule"/>
</dbReference>
<dbReference type="Gene3D" id="1.50.10.20">
    <property type="match status" value="1"/>
</dbReference>
<organism evidence="10 11">
    <name type="scientific">Myriangium duriaei CBS 260.36</name>
    <dbReference type="NCBI Taxonomy" id="1168546"/>
    <lineage>
        <taxon>Eukaryota</taxon>
        <taxon>Fungi</taxon>
        <taxon>Dikarya</taxon>
        <taxon>Ascomycota</taxon>
        <taxon>Pezizomycotina</taxon>
        <taxon>Dothideomycetes</taxon>
        <taxon>Dothideomycetidae</taxon>
        <taxon>Myriangiales</taxon>
        <taxon>Myriangiaceae</taxon>
        <taxon>Myriangium</taxon>
    </lineage>
</organism>
<dbReference type="InterPro" id="IPR005198">
    <property type="entry name" value="Glyco_hydro_76"/>
</dbReference>
<evidence type="ECO:0000256" key="6">
    <source>
        <dbReference type="ARBA" id="ARBA00023180"/>
    </source>
</evidence>
<dbReference type="PANTHER" id="PTHR12145">
    <property type="entry name" value="MANNAN ENDO-1,6-ALPHA-MANNOSIDASE DCW1"/>
    <property type="match status" value="1"/>
</dbReference>
<evidence type="ECO:0000313" key="11">
    <source>
        <dbReference type="Proteomes" id="UP000799439"/>
    </source>
</evidence>
<accession>A0A9P4J3K1</accession>
<dbReference type="GO" id="GO:0016052">
    <property type="term" value="P:carbohydrate catabolic process"/>
    <property type="evidence" value="ECO:0007669"/>
    <property type="project" value="InterPro"/>
</dbReference>
<reference evidence="10" key="1">
    <citation type="journal article" date="2020" name="Stud. Mycol.">
        <title>101 Dothideomycetes genomes: a test case for predicting lifestyles and emergence of pathogens.</title>
        <authorList>
            <person name="Haridas S."/>
            <person name="Albert R."/>
            <person name="Binder M."/>
            <person name="Bloem J."/>
            <person name="Labutti K."/>
            <person name="Salamov A."/>
            <person name="Andreopoulos B."/>
            <person name="Baker S."/>
            <person name="Barry K."/>
            <person name="Bills G."/>
            <person name="Bluhm B."/>
            <person name="Cannon C."/>
            <person name="Castanera R."/>
            <person name="Culley D."/>
            <person name="Daum C."/>
            <person name="Ezra D."/>
            <person name="Gonzalez J."/>
            <person name="Henrissat B."/>
            <person name="Kuo A."/>
            <person name="Liang C."/>
            <person name="Lipzen A."/>
            <person name="Lutzoni F."/>
            <person name="Magnuson J."/>
            <person name="Mondo S."/>
            <person name="Nolan M."/>
            <person name="Ohm R."/>
            <person name="Pangilinan J."/>
            <person name="Park H.-J."/>
            <person name="Ramirez L."/>
            <person name="Alfaro M."/>
            <person name="Sun H."/>
            <person name="Tritt A."/>
            <person name="Yoshinaga Y."/>
            <person name="Zwiers L.-H."/>
            <person name="Turgeon B."/>
            <person name="Goodwin S."/>
            <person name="Spatafora J."/>
            <person name="Crous P."/>
            <person name="Grigoriev I."/>
        </authorList>
    </citation>
    <scope>NUCLEOTIDE SEQUENCE</scope>
    <source>
        <strain evidence="10">CBS 260.36</strain>
    </source>
</reference>
<dbReference type="EMBL" id="ML996085">
    <property type="protein sequence ID" value="KAF2152822.1"/>
    <property type="molecule type" value="Genomic_DNA"/>
</dbReference>
<dbReference type="PANTHER" id="PTHR12145:SF36">
    <property type="entry name" value="MANNAN ENDO-1,6-ALPHA-MANNOSIDASE DCW1"/>
    <property type="match status" value="1"/>
</dbReference>
<comment type="similarity">
    <text evidence="2 8">Belongs to the glycosyl hydrolase 76 family.</text>
</comment>
<sequence length="416" mass="46384">MRWTSSPTFLILAHSVFSTFAWDVNPNSSSSVIETAGLIADGLFKRYYNSSASTGDFNQPQPWYWWLSGSAWTALLDFSFYTRDTRYHAVIYKALKDNVGEQFNFLPISQRGWEANDDQAYWAYTGLTALEYNFPTLQCINATNGKCTNSWLAISDNVFNTYVTRWTYDSATCHGGLKWQYNIQSKGYYYKNAVSNSGFFQSAARLARYTSNETYAEWAIKVWDWSVAVGLIGPIFNVYDGTSDEGLSNCTFLNQDQWSYNLASYLHGAANMYAFSIGNTTAQIQWESRVRGLLSAAKTTFFYNATNVMYEQQCELTSSCSTDQVSFKSSLGRWLGKTAVLVPSVKSEIMTMLTASAVAAVSNGCVLTSGNFVCGMKWWTESFDGFISFGSQLSALEVVQSLVVDNAPPLGKAPSS</sequence>
<keyword evidence="4 9" id="KW-0732">Signal</keyword>
<dbReference type="GO" id="GO:0009272">
    <property type="term" value="P:fungal-type cell wall biogenesis"/>
    <property type="evidence" value="ECO:0007669"/>
    <property type="project" value="TreeGrafter"/>
</dbReference>
<comment type="caution">
    <text evidence="10">The sequence shown here is derived from an EMBL/GenBank/DDBJ whole genome shotgun (WGS) entry which is preliminary data.</text>
</comment>
<evidence type="ECO:0000256" key="7">
    <source>
        <dbReference type="ARBA" id="ARBA00023295"/>
    </source>
</evidence>